<feature type="transmembrane region" description="Helical" evidence="6">
    <location>
        <begin position="423"/>
        <end position="441"/>
    </location>
</feature>
<dbReference type="Pfam" id="PF00939">
    <property type="entry name" value="Na_sulph_symp"/>
    <property type="match status" value="1"/>
</dbReference>
<comment type="similarity">
    <text evidence="2">Belongs to the SLC13A/DASS transporter (TC 2.A.47) family. NADC subfamily.</text>
</comment>
<evidence type="ECO:0000256" key="1">
    <source>
        <dbReference type="ARBA" id="ARBA00004141"/>
    </source>
</evidence>
<protein>
    <recommendedName>
        <fullName evidence="9">Citrate transporter-like domain-containing protein</fullName>
    </recommendedName>
</protein>
<comment type="subcellular location">
    <subcellularLocation>
        <location evidence="1">Membrane</location>
        <topology evidence="1">Multi-pass membrane protein</topology>
    </subcellularLocation>
</comment>
<feature type="transmembrane region" description="Helical" evidence="6">
    <location>
        <begin position="235"/>
        <end position="257"/>
    </location>
</feature>
<dbReference type="STRING" id="35570.A0A1I8QEZ1"/>
<dbReference type="AlphaFoldDB" id="A0A1I8QEZ1"/>
<proteinExistence type="inferred from homology"/>
<feature type="transmembrane region" description="Helical" evidence="6">
    <location>
        <begin position="336"/>
        <end position="358"/>
    </location>
</feature>
<dbReference type="OrthoDB" id="7860769at2759"/>
<evidence type="ECO:0000256" key="6">
    <source>
        <dbReference type="SAM" id="Phobius"/>
    </source>
</evidence>
<name>A0A1I8QEZ1_STOCA</name>
<dbReference type="VEuPathDB" id="VectorBase:SCAU016515"/>
<keyword evidence="4 6" id="KW-1133">Transmembrane helix</keyword>
<feature type="transmembrane region" description="Helical" evidence="6">
    <location>
        <begin position="297"/>
        <end position="316"/>
    </location>
</feature>
<feature type="transmembrane region" description="Helical" evidence="6">
    <location>
        <begin position="48"/>
        <end position="73"/>
    </location>
</feature>
<evidence type="ECO:0008006" key="9">
    <source>
        <dbReference type="Google" id="ProtNLM"/>
    </source>
</evidence>
<dbReference type="InterPro" id="IPR001898">
    <property type="entry name" value="SLC13A/DASS"/>
</dbReference>
<feature type="transmembrane region" description="Helical" evidence="6">
    <location>
        <begin position="461"/>
        <end position="479"/>
    </location>
</feature>
<accession>A0A1I8QEZ1</accession>
<sequence>MEEDLNFVQRLRNCFRIHWNGFFYLLSPLVLLPLLFMQPLMENRALYILLLAFLWYAVDVLPQGVTAVLPIIWYPLFGIMSSMEVCMSYAQDSQMVFILSNYLAISIVHNKLDRYIALRFLKKFGVNPTRILPTLMILTFLLSIFIPDACACSLMIPLAKAILQILDEINVCKPIDNSILLKDDETPYPSKVANAFYIGIGYAANIGGMTTFWSSESGYEFQNVYNDTNAEANLFLKYIITALPVTICLLIFTIVYLEIIFLDLMWSKSERRITYDDEASVASLDVILNDNKQEKSAYVVVTLCLMVAFVILLIIVKILDQLGKENKHLYIKYSTFLMLICLIAFVCPVDFSFLNYFICQKPPVYKTSPSILPWSTIPKQMPWGHFLVYGSGLAFGVGINKAKVYKYLAEHLVESKSLVEKQLGFMGVGLLLSTMGANHLITKSMISLGIKASSLNNTDSSLFTIPIPITLACSLSFLLPVSSISNCFSSGWGNLRSRDIMLAGIGPTIVGFVLIFSFMFLGNVMTNLFETKL</sequence>
<feature type="transmembrane region" description="Helical" evidence="6">
    <location>
        <begin position="17"/>
        <end position="36"/>
    </location>
</feature>
<evidence type="ECO:0000256" key="5">
    <source>
        <dbReference type="ARBA" id="ARBA00023136"/>
    </source>
</evidence>
<dbReference type="PANTHER" id="PTHR10283">
    <property type="entry name" value="SOLUTE CARRIER FAMILY 13 MEMBER"/>
    <property type="match status" value="1"/>
</dbReference>
<evidence type="ECO:0000256" key="3">
    <source>
        <dbReference type="ARBA" id="ARBA00022692"/>
    </source>
</evidence>
<dbReference type="GO" id="GO:0015141">
    <property type="term" value="F:succinate transmembrane transporter activity"/>
    <property type="evidence" value="ECO:0007669"/>
    <property type="project" value="TreeGrafter"/>
</dbReference>
<feature type="transmembrane region" description="Helical" evidence="6">
    <location>
        <begin position="383"/>
        <end position="402"/>
    </location>
</feature>
<feature type="transmembrane region" description="Helical" evidence="6">
    <location>
        <begin position="500"/>
        <end position="521"/>
    </location>
</feature>
<gene>
    <name evidence="7" type="primary">106091449</name>
</gene>
<evidence type="ECO:0000313" key="7">
    <source>
        <dbReference type="EnsemblMetazoa" id="SCAU016515-PB"/>
    </source>
</evidence>
<feature type="transmembrane region" description="Helical" evidence="6">
    <location>
        <begin position="195"/>
        <end position="214"/>
    </location>
</feature>
<organism evidence="7 8">
    <name type="scientific">Stomoxys calcitrans</name>
    <name type="common">Stable fly</name>
    <name type="synonym">Conops calcitrans</name>
    <dbReference type="NCBI Taxonomy" id="35570"/>
    <lineage>
        <taxon>Eukaryota</taxon>
        <taxon>Metazoa</taxon>
        <taxon>Ecdysozoa</taxon>
        <taxon>Arthropoda</taxon>
        <taxon>Hexapoda</taxon>
        <taxon>Insecta</taxon>
        <taxon>Pterygota</taxon>
        <taxon>Neoptera</taxon>
        <taxon>Endopterygota</taxon>
        <taxon>Diptera</taxon>
        <taxon>Brachycera</taxon>
        <taxon>Muscomorpha</taxon>
        <taxon>Muscoidea</taxon>
        <taxon>Muscidae</taxon>
        <taxon>Stomoxys</taxon>
    </lineage>
</organism>
<evidence type="ECO:0000313" key="8">
    <source>
        <dbReference type="Proteomes" id="UP000095300"/>
    </source>
</evidence>
<evidence type="ECO:0000256" key="4">
    <source>
        <dbReference type="ARBA" id="ARBA00022989"/>
    </source>
</evidence>
<dbReference type="EnsemblMetazoa" id="SCAU016515-RB">
    <property type="protein sequence ID" value="SCAU016515-PB"/>
    <property type="gene ID" value="SCAU016515"/>
</dbReference>
<dbReference type="GO" id="GO:0005886">
    <property type="term" value="C:plasma membrane"/>
    <property type="evidence" value="ECO:0007669"/>
    <property type="project" value="TreeGrafter"/>
</dbReference>
<evidence type="ECO:0000256" key="2">
    <source>
        <dbReference type="ARBA" id="ARBA00006772"/>
    </source>
</evidence>
<dbReference type="GO" id="GO:0015137">
    <property type="term" value="F:citrate transmembrane transporter activity"/>
    <property type="evidence" value="ECO:0007669"/>
    <property type="project" value="TreeGrafter"/>
</dbReference>
<keyword evidence="3 6" id="KW-0812">Transmembrane</keyword>
<keyword evidence="8" id="KW-1185">Reference proteome</keyword>
<dbReference type="PANTHER" id="PTHR10283:SF82">
    <property type="entry name" value="SOLUTE CARRIER FAMILY 13 MEMBER 2"/>
    <property type="match status" value="1"/>
</dbReference>
<feature type="transmembrane region" description="Helical" evidence="6">
    <location>
        <begin position="131"/>
        <end position="156"/>
    </location>
</feature>
<dbReference type="KEGG" id="scac:106091449"/>
<dbReference type="Proteomes" id="UP000095300">
    <property type="component" value="Unassembled WGS sequence"/>
</dbReference>
<reference evidence="7" key="1">
    <citation type="submission" date="2020-05" db="UniProtKB">
        <authorList>
            <consortium name="EnsemblMetazoa"/>
        </authorList>
    </citation>
    <scope>IDENTIFICATION</scope>
    <source>
        <strain evidence="7">USDA</strain>
    </source>
</reference>
<keyword evidence="5 6" id="KW-0472">Membrane</keyword>